<dbReference type="Proteomes" id="UP001333102">
    <property type="component" value="Chromosome"/>
</dbReference>
<reference evidence="11" key="1">
    <citation type="submission" date="2023-12" db="EMBL/GenBank/DDBJ databases">
        <title>Novel isolates from deep terrestrial aquifers shed light on the physiology and ecology of the class Limnochordia.</title>
        <authorList>
            <person name="Karnachuk O.V."/>
            <person name="Lukina A.P."/>
            <person name="Avakyan M.R."/>
            <person name="Kadnikov V."/>
            <person name="Begmatov S."/>
            <person name="Beletsky A.V."/>
            <person name="Mardanov A.V."/>
            <person name="Ravin N.V."/>
        </authorList>
    </citation>
    <scope>NUCLEOTIDE SEQUENCE [LARGE SCALE GENOMIC DNA]</scope>
    <source>
        <strain evidence="11">LN</strain>
    </source>
</reference>
<evidence type="ECO:0000256" key="4">
    <source>
        <dbReference type="ARBA" id="ARBA00022605"/>
    </source>
</evidence>
<gene>
    <name evidence="10" type="ORF">VLY81_08735</name>
</gene>
<keyword evidence="5 8" id="KW-0378">Hydrolase</keyword>
<evidence type="ECO:0000256" key="8">
    <source>
        <dbReference type="RuleBase" id="RU366003"/>
    </source>
</evidence>
<dbReference type="EC" id="3.1.3.15" evidence="3 8"/>
<keyword evidence="4 8" id="KW-0028">Amino-acid biosynthesis</keyword>
<protein>
    <recommendedName>
        <fullName evidence="3 8">Histidinol-phosphatase</fullName>
        <shortName evidence="8">HolPase</shortName>
        <ecNumber evidence="3 8">3.1.3.15</ecNumber>
    </recommendedName>
</protein>
<feature type="domain" description="PHP" evidence="9">
    <location>
        <begin position="40"/>
        <end position="232"/>
    </location>
</feature>
<dbReference type="RefSeq" id="WP_324667782.1">
    <property type="nucleotide sequence ID" value="NZ_CP141614.1"/>
</dbReference>
<evidence type="ECO:0000256" key="2">
    <source>
        <dbReference type="ARBA" id="ARBA00009152"/>
    </source>
</evidence>
<evidence type="ECO:0000259" key="9">
    <source>
        <dbReference type="Pfam" id="PF02811"/>
    </source>
</evidence>
<dbReference type="InterPro" id="IPR016195">
    <property type="entry name" value="Pol/histidinol_Pase-like"/>
</dbReference>
<dbReference type="NCBIfam" id="TIGR01856">
    <property type="entry name" value="hisJ_fam"/>
    <property type="match status" value="1"/>
</dbReference>
<evidence type="ECO:0000256" key="5">
    <source>
        <dbReference type="ARBA" id="ARBA00022801"/>
    </source>
</evidence>
<dbReference type="EMBL" id="CP141614">
    <property type="protein sequence ID" value="WRP13537.1"/>
    <property type="molecule type" value="Genomic_DNA"/>
</dbReference>
<evidence type="ECO:0000313" key="10">
    <source>
        <dbReference type="EMBL" id="WRP13537.1"/>
    </source>
</evidence>
<keyword evidence="6 8" id="KW-0368">Histidine biosynthesis</keyword>
<evidence type="ECO:0000256" key="6">
    <source>
        <dbReference type="ARBA" id="ARBA00023102"/>
    </source>
</evidence>
<evidence type="ECO:0000256" key="7">
    <source>
        <dbReference type="ARBA" id="ARBA00049158"/>
    </source>
</evidence>
<dbReference type="PANTHER" id="PTHR21039">
    <property type="entry name" value="HISTIDINOL PHOSPHATASE-RELATED"/>
    <property type="match status" value="1"/>
</dbReference>
<dbReference type="CDD" id="cd12110">
    <property type="entry name" value="PHP_HisPPase_Hisj_like"/>
    <property type="match status" value="1"/>
</dbReference>
<dbReference type="Gene3D" id="3.20.20.140">
    <property type="entry name" value="Metal-dependent hydrolases"/>
    <property type="match status" value="1"/>
</dbReference>
<keyword evidence="11" id="KW-1185">Reference proteome</keyword>
<proteinExistence type="inferred from homology"/>
<dbReference type="InterPro" id="IPR010140">
    <property type="entry name" value="Histidinol_P_phosphatase_HisJ"/>
</dbReference>
<comment type="similarity">
    <text evidence="2 8">Belongs to the PHP hydrolase family. HisK subfamily.</text>
</comment>
<comment type="pathway">
    <text evidence="1 8">Amino-acid biosynthesis; L-histidine biosynthesis; L-histidine from 5-phospho-alpha-D-ribose 1-diphosphate: step 8/9.</text>
</comment>
<name>A0ABZ1BN33_9FIRM</name>
<evidence type="ECO:0000313" key="11">
    <source>
        <dbReference type="Proteomes" id="UP001333102"/>
    </source>
</evidence>
<dbReference type="Pfam" id="PF02811">
    <property type="entry name" value="PHP"/>
    <property type="match status" value="1"/>
</dbReference>
<comment type="catalytic activity">
    <reaction evidence="7 8">
        <text>L-histidinol phosphate + H2O = L-histidinol + phosphate</text>
        <dbReference type="Rhea" id="RHEA:14465"/>
        <dbReference type="ChEBI" id="CHEBI:15377"/>
        <dbReference type="ChEBI" id="CHEBI:43474"/>
        <dbReference type="ChEBI" id="CHEBI:57699"/>
        <dbReference type="ChEBI" id="CHEBI:57980"/>
        <dbReference type="EC" id="3.1.3.15"/>
    </reaction>
</comment>
<dbReference type="SUPFAM" id="SSF89550">
    <property type="entry name" value="PHP domain-like"/>
    <property type="match status" value="1"/>
</dbReference>
<dbReference type="InterPro" id="IPR004013">
    <property type="entry name" value="PHP_dom"/>
</dbReference>
<dbReference type="NCBIfam" id="NF005596">
    <property type="entry name" value="PRK07328.1"/>
    <property type="match status" value="1"/>
</dbReference>
<organism evidence="10 11">
    <name type="scientific">Geochorda subterranea</name>
    <dbReference type="NCBI Taxonomy" id="3109564"/>
    <lineage>
        <taxon>Bacteria</taxon>
        <taxon>Bacillati</taxon>
        <taxon>Bacillota</taxon>
        <taxon>Limnochordia</taxon>
        <taxon>Limnochordales</taxon>
        <taxon>Geochordaceae</taxon>
        <taxon>Geochorda</taxon>
    </lineage>
</organism>
<evidence type="ECO:0000256" key="3">
    <source>
        <dbReference type="ARBA" id="ARBA00013085"/>
    </source>
</evidence>
<sequence length="302" mass="33967">MTGAGVGAYDAPGDGRAMLPDYHMHLEGDDVTDPCPYTPERVRLYAEAARRAGVAEIGISEHAHRFAEFRPVMEELFGEGRPQHPEVRRWLSAEFREPLRRYADAVLAAREQGLAVRLGIEVDYLPGQEAAIARALEGIPWDYVIGSVHFVDGACIDCSASITWPQADGEALWERYWRLMRQAAASGLFDVLAHPDLPKKFGHRPRHFPQAAFEDFLREAASRGIAVEVNTAGLRKPVGEIYPAEELLRRMVEAGLDVHLGSDAHDPSEVGHGFERAREWMRRAGVRRVIHWRGRLREHRSL</sequence>
<accession>A0ABZ1BN33</accession>
<evidence type="ECO:0000256" key="1">
    <source>
        <dbReference type="ARBA" id="ARBA00004970"/>
    </source>
</evidence>
<dbReference type="PANTHER" id="PTHR21039:SF0">
    <property type="entry name" value="HISTIDINOL-PHOSPHATASE"/>
    <property type="match status" value="1"/>
</dbReference>